<evidence type="ECO:0000313" key="11">
    <source>
        <dbReference type="Proteomes" id="UP000308365"/>
    </source>
</evidence>
<comment type="similarity">
    <text evidence="6">Belongs to the TRAFAC class myosin-kinesin ATPase superfamily. Kinesin family.</text>
</comment>
<feature type="region of interest" description="Disordered" evidence="7">
    <location>
        <begin position="229"/>
        <end position="258"/>
    </location>
</feature>
<proteinExistence type="inferred from homology"/>
<organism evidence="9 11">
    <name type="scientific">Monodon monoceros</name>
    <name type="common">Narwhal</name>
    <name type="synonym">Ceratodon monodon</name>
    <dbReference type="NCBI Taxonomy" id="40151"/>
    <lineage>
        <taxon>Eukaryota</taxon>
        <taxon>Metazoa</taxon>
        <taxon>Chordata</taxon>
        <taxon>Craniata</taxon>
        <taxon>Vertebrata</taxon>
        <taxon>Euteleostomi</taxon>
        <taxon>Mammalia</taxon>
        <taxon>Eutheria</taxon>
        <taxon>Laurasiatheria</taxon>
        <taxon>Artiodactyla</taxon>
        <taxon>Whippomorpha</taxon>
        <taxon>Cetacea</taxon>
        <taxon>Odontoceti</taxon>
        <taxon>Monodontidae</taxon>
        <taxon>Monodon</taxon>
    </lineage>
</organism>
<dbReference type="GO" id="GO:0008017">
    <property type="term" value="F:microtubule binding"/>
    <property type="evidence" value="ECO:0007669"/>
    <property type="project" value="InterPro"/>
</dbReference>
<evidence type="ECO:0000313" key="10">
    <source>
        <dbReference type="Ensembl" id="ENSMMNP00015016876.1"/>
    </source>
</evidence>
<keyword evidence="5" id="KW-0206">Cytoskeleton</keyword>
<evidence type="ECO:0000256" key="1">
    <source>
        <dbReference type="ARBA" id="ARBA00004245"/>
    </source>
</evidence>
<dbReference type="Proteomes" id="UP000694561">
    <property type="component" value="Unplaced"/>
</dbReference>
<dbReference type="AlphaFoldDB" id="A0A4U1FLE9"/>
<evidence type="ECO:0000313" key="12">
    <source>
        <dbReference type="Proteomes" id="UP000694561"/>
    </source>
</evidence>
<feature type="region of interest" description="Disordered" evidence="7">
    <location>
        <begin position="325"/>
        <end position="348"/>
    </location>
</feature>
<dbReference type="Proteomes" id="UP000308365">
    <property type="component" value="Unassembled WGS sequence"/>
</dbReference>
<dbReference type="InterPro" id="IPR027417">
    <property type="entry name" value="P-loop_NTPase"/>
</dbReference>
<dbReference type="Gene3D" id="3.40.850.10">
    <property type="entry name" value="Kinesin motor domain"/>
    <property type="match status" value="1"/>
</dbReference>
<dbReference type="PROSITE" id="PS50067">
    <property type="entry name" value="KINESIN_MOTOR_2"/>
    <property type="match status" value="1"/>
</dbReference>
<evidence type="ECO:0000256" key="4">
    <source>
        <dbReference type="ARBA" id="ARBA00022840"/>
    </source>
</evidence>
<dbReference type="PANTHER" id="PTHR47972:SF63">
    <property type="entry name" value="KINESIN FAMILY MEMBER 25"/>
    <property type="match status" value="1"/>
</dbReference>
<dbReference type="InterPro" id="IPR001752">
    <property type="entry name" value="Kinesin_motor_dom"/>
</dbReference>
<dbReference type="GO" id="GO:0015630">
    <property type="term" value="C:microtubule cytoskeleton"/>
    <property type="evidence" value="ECO:0007669"/>
    <property type="project" value="TreeGrafter"/>
</dbReference>
<accession>A0A4U1FLE9</accession>
<comment type="subcellular location">
    <subcellularLocation>
        <location evidence="1">Cytoplasm</location>
        <location evidence="1">Cytoskeleton</location>
    </subcellularLocation>
</comment>
<reference evidence="11" key="1">
    <citation type="journal article" date="2019" name="IScience">
        <title>Narwhal Genome Reveals Long-Term Low Genetic Diversity despite Current Large Abundance Size.</title>
        <authorList>
            <person name="Westbury M.V."/>
            <person name="Petersen B."/>
            <person name="Garde E."/>
            <person name="Heide-Jorgensen M.P."/>
            <person name="Lorenzen E.D."/>
        </authorList>
    </citation>
    <scope>NUCLEOTIDE SEQUENCE [LARGE SCALE GENOMIC DNA]</scope>
</reference>
<dbReference type="Pfam" id="PF00225">
    <property type="entry name" value="Kinesin"/>
    <property type="match status" value="1"/>
</dbReference>
<evidence type="ECO:0000256" key="5">
    <source>
        <dbReference type="ARBA" id="ARBA00023212"/>
    </source>
</evidence>
<evidence type="ECO:0000259" key="8">
    <source>
        <dbReference type="PROSITE" id="PS50067"/>
    </source>
</evidence>
<dbReference type="PANTHER" id="PTHR47972">
    <property type="entry name" value="KINESIN-LIKE PROTEIN KLP-3"/>
    <property type="match status" value="1"/>
</dbReference>
<keyword evidence="3 6" id="KW-0547">Nucleotide-binding</keyword>
<dbReference type="PRINTS" id="PR00380">
    <property type="entry name" value="KINESINHEAVY"/>
</dbReference>
<protein>
    <recommendedName>
        <fullName evidence="8">Kinesin motor domain-containing protein</fullName>
    </recommendedName>
</protein>
<keyword evidence="12" id="KW-1185">Reference proteome</keyword>
<dbReference type="EMBL" id="RWIC01000064">
    <property type="protein sequence ID" value="TKC50929.1"/>
    <property type="molecule type" value="Genomic_DNA"/>
</dbReference>
<dbReference type="GeneTree" id="ENSGT00940000162166"/>
<dbReference type="Ensembl" id="ENSMMNT00015018558.1">
    <property type="protein sequence ID" value="ENSMMNP00015016876.1"/>
    <property type="gene ID" value="ENSMMNG00015012486.1"/>
</dbReference>
<dbReference type="GO" id="GO:0003777">
    <property type="term" value="F:microtubule motor activity"/>
    <property type="evidence" value="ECO:0007669"/>
    <property type="project" value="InterPro"/>
</dbReference>
<keyword evidence="4 6" id="KW-0067">ATP-binding</keyword>
<feature type="compositionally biased region" description="Low complexity" evidence="7">
    <location>
        <begin position="249"/>
        <end position="258"/>
    </location>
</feature>
<keyword evidence="6" id="KW-0505">Motor protein</keyword>
<evidence type="ECO:0000256" key="3">
    <source>
        <dbReference type="ARBA" id="ARBA00022741"/>
    </source>
</evidence>
<feature type="binding site" evidence="6">
    <location>
        <begin position="151"/>
        <end position="158"/>
    </location>
    <ligand>
        <name>ATP</name>
        <dbReference type="ChEBI" id="CHEBI:30616"/>
    </ligand>
</feature>
<evidence type="ECO:0000256" key="6">
    <source>
        <dbReference type="PROSITE-ProRule" id="PRU00283"/>
    </source>
</evidence>
<feature type="region of interest" description="Disordered" evidence="7">
    <location>
        <begin position="159"/>
        <end position="179"/>
    </location>
</feature>
<dbReference type="GO" id="GO:0007018">
    <property type="term" value="P:microtubule-based movement"/>
    <property type="evidence" value="ECO:0007669"/>
    <property type="project" value="InterPro"/>
</dbReference>
<evidence type="ECO:0000313" key="9">
    <source>
        <dbReference type="EMBL" id="TKC50929.1"/>
    </source>
</evidence>
<reference evidence="9" key="2">
    <citation type="journal article" date="2019" name="IScience">
        <title>Narwhal Genome Reveals Long-Term Low Genetic Diversity despite Current Large Abundance Size.</title>
        <authorList>
            <person name="Westbury M.V."/>
            <person name="Petersen B."/>
            <person name="Garde E."/>
            <person name="Heide-Jorgensen M.P."/>
            <person name="Lorenzen E.D."/>
        </authorList>
    </citation>
    <scope>NUCLEOTIDE SEQUENCE</scope>
    <source>
        <strain evidence="9">MVW</strain>
        <tissue evidence="9">Liver</tissue>
    </source>
</reference>
<dbReference type="SUPFAM" id="SSF52540">
    <property type="entry name" value="P-loop containing nucleoside triphosphate hydrolases"/>
    <property type="match status" value="1"/>
</dbReference>
<gene>
    <name evidence="9" type="ORF">EI555_001377</name>
</gene>
<dbReference type="InterPro" id="IPR027640">
    <property type="entry name" value="Kinesin-like_fam"/>
</dbReference>
<keyword evidence="2" id="KW-0963">Cytoplasm</keyword>
<name>A0A4U1FLE9_MONMO</name>
<evidence type="ECO:0000256" key="7">
    <source>
        <dbReference type="SAM" id="MobiDB-lite"/>
    </source>
</evidence>
<dbReference type="SMART" id="SM00129">
    <property type="entry name" value="KISc"/>
    <property type="match status" value="1"/>
</dbReference>
<dbReference type="InterPro" id="IPR036961">
    <property type="entry name" value="Kinesin_motor_dom_sf"/>
</dbReference>
<evidence type="ECO:0000256" key="2">
    <source>
        <dbReference type="ARBA" id="ARBA00022490"/>
    </source>
</evidence>
<dbReference type="GO" id="GO:0005524">
    <property type="term" value="F:ATP binding"/>
    <property type="evidence" value="ECO:0007669"/>
    <property type="project" value="UniProtKB-UniRule"/>
</dbReference>
<reference evidence="10" key="3">
    <citation type="submission" date="2025-05" db="UniProtKB">
        <authorList>
            <consortium name="Ensembl"/>
        </authorList>
    </citation>
    <scope>IDENTIFICATION</scope>
</reference>
<feature type="domain" description="Kinesin motor" evidence="8">
    <location>
        <begin position="72"/>
        <end position="239"/>
    </location>
</feature>
<sequence>MWQHPLPQLPVAELSTEEETTAGPLQAGKSPVVTRPVWGSGRGHQLRQLRREHPPWSASQWPYTGFRLKGRVLAVELGLSPKRKEGTCVTCCTTRFLYSNVHLFFSQECIIFPLPLRVYGRAELQNVVFEDVCTLLTSFLDGYNVCILAYGRTGSGKSFTTLGPRSREEPAPLSESFGDSGIVPRATGGPFRLIPEDPSRSPEVEVFTVEVYNNDVSDLLANDRCREASGSEPQCGGARDARGGVRSSAAQAATAAPADFSRSHLLTAVPRPQPLPPQQRRAAVCARSVACNRKPRGDAKLRAIMGVAQARGTWLRRCRAWGLKPEQAPQESEAIQPPENSGEGEVDASFSPLKCASWHCL</sequence>